<comment type="pathway">
    <text evidence="7">Cell wall biogenesis; peptidoglycan biosynthesis.</text>
</comment>
<comment type="caution">
    <text evidence="9">The sequence shown here is derived from an EMBL/GenBank/DDBJ whole genome shotgun (WGS) entry which is preliminary data.</text>
</comment>
<keyword evidence="10" id="KW-1185">Reference proteome</keyword>
<feature type="active site" description="Proton donor/acceptor" evidence="7">
    <location>
        <position position="106"/>
    </location>
</feature>
<dbReference type="PROSITE" id="PS00924">
    <property type="entry name" value="ASP_GLU_RACEMASE_2"/>
    <property type="match status" value="1"/>
</dbReference>
<dbReference type="PROSITE" id="PS00923">
    <property type="entry name" value="ASP_GLU_RACEMASE_1"/>
    <property type="match status" value="1"/>
</dbReference>
<protein>
    <recommendedName>
        <fullName evidence="2 7">Glutamate racemase</fullName>
        <ecNumber evidence="2 7">5.1.1.3</ecNumber>
    </recommendedName>
</protein>
<dbReference type="EMBL" id="JBFSHR010000025">
    <property type="protein sequence ID" value="MEX6429804.1"/>
    <property type="molecule type" value="Genomic_DNA"/>
</dbReference>
<sequence length="325" mass="35265">MMSEPSTFADHGSWRVDPSQESQIETDATGRQVDQEVIAVFDSGFGGLNILEALTDLLPDERFVYLGDSLRSPYGDREPAEVREFSLEILDYLRRHYRLKLVVVACNTASALALDALRAVSEVPIVGVIDAAVRAIAQATHTSRVGVVGTAATIASGVYQRRLALETVTAIACPGLVEYVEAGAIDDPGLLALMHTLLEPMKMAAVDVVLLACTHYPYLGAQFLEVLGESVTLISSGEETAFEVRELLLGSRQVSTDTRHPGVGVEFLCTGPVEDFQRVGQRLFQGALDSVTRVELQPVGPGERQQISQQRVAHRLNSQQEYANG</sequence>
<evidence type="ECO:0000256" key="3">
    <source>
        <dbReference type="ARBA" id="ARBA00022960"/>
    </source>
</evidence>
<comment type="catalytic activity">
    <reaction evidence="1 7">
        <text>L-glutamate = D-glutamate</text>
        <dbReference type="Rhea" id="RHEA:12813"/>
        <dbReference type="ChEBI" id="CHEBI:29985"/>
        <dbReference type="ChEBI" id="CHEBI:29986"/>
        <dbReference type="EC" id="5.1.1.3"/>
    </reaction>
</comment>
<accession>A0ABV3Y3M0</accession>
<gene>
    <name evidence="7 9" type="primary">murI</name>
    <name evidence="9" type="ORF">AB6A68_08130</name>
</gene>
<evidence type="ECO:0000256" key="5">
    <source>
        <dbReference type="ARBA" id="ARBA00023235"/>
    </source>
</evidence>
<feature type="binding site" evidence="7">
    <location>
        <begin position="74"/>
        <end position="75"/>
    </location>
    <ligand>
        <name>substrate</name>
    </ligand>
</feature>
<evidence type="ECO:0000256" key="2">
    <source>
        <dbReference type="ARBA" id="ARBA00013090"/>
    </source>
</evidence>
<dbReference type="Gene3D" id="3.40.50.1860">
    <property type="match status" value="2"/>
</dbReference>
<dbReference type="PANTHER" id="PTHR21198:SF2">
    <property type="entry name" value="GLUTAMATE RACEMASE"/>
    <property type="match status" value="1"/>
</dbReference>
<feature type="binding site" evidence="7">
    <location>
        <begin position="42"/>
        <end position="43"/>
    </location>
    <ligand>
        <name>substrate</name>
    </ligand>
</feature>
<feature type="active site" description="Proton donor/acceptor" evidence="7">
    <location>
        <position position="213"/>
    </location>
</feature>
<evidence type="ECO:0000313" key="9">
    <source>
        <dbReference type="EMBL" id="MEX6429804.1"/>
    </source>
</evidence>
<keyword evidence="3 7" id="KW-0133">Cell shape</keyword>
<evidence type="ECO:0000256" key="1">
    <source>
        <dbReference type="ARBA" id="ARBA00001602"/>
    </source>
</evidence>
<keyword evidence="4 7" id="KW-0573">Peptidoglycan synthesis</keyword>
<evidence type="ECO:0000256" key="8">
    <source>
        <dbReference type="SAM" id="MobiDB-lite"/>
    </source>
</evidence>
<dbReference type="HAMAP" id="MF_00258">
    <property type="entry name" value="Glu_racemase"/>
    <property type="match status" value="1"/>
</dbReference>
<dbReference type="InterPro" id="IPR018187">
    <property type="entry name" value="Asp/Glu_racemase_AS_1"/>
</dbReference>
<organism evidence="9 10">
    <name type="scientific">Ferrimicrobium acidiphilum</name>
    <dbReference type="NCBI Taxonomy" id="121039"/>
    <lineage>
        <taxon>Bacteria</taxon>
        <taxon>Bacillati</taxon>
        <taxon>Actinomycetota</taxon>
        <taxon>Acidimicrobiia</taxon>
        <taxon>Acidimicrobiales</taxon>
        <taxon>Acidimicrobiaceae</taxon>
        <taxon>Ferrimicrobium</taxon>
    </lineage>
</organism>
<evidence type="ECO:0000256" key="4">
    <source>
        <dbReference type="ARBA" id="ARBA00022984"/>
    </source>
</evidence>
<keyword evidence="6 7" id="KW-0961">Cell wall biogenesis/degradation</keyword>
<dbReference type="InterPro" id="IPR004391">
    <property type="entry name" value="Glu_race"/>
</dbReference>
<evidence type="ECO:0000256" key="6">
    <source>
        <dbReference type="ARBA" id="ARBA00023316"/>
    </source>
</evidence>
<dbReference type="NCBIfam" id="TIGR00067">
    <property type="entry name" value="glut_race"/>
    <property type="match status" value="1"/>
</dbReference>
<dbReference type="InterPro" id="IPR033134">
    <property type="entry name" value="Asp/Glu_racemase_AS_2"/>
</dbReference>
<dbReference type="GO" id="GO:0008881">
    <property type="term" value="F:glutamate racemase activity"/>
    <property type="evidence" value="ECO:0007669"/>
    <property type="project" value="UniProtKB-EC"/>
</dbReference>
<evidence type="ECO:0000313" key="10">
    <source>
        <dbReference type="Proteomes" id="UP001560267"/>
    </source>
</evidence>
<feature type="region of interest" description="Disordered" evidence="8">
    <location>
        <begin position="1"/>
        <end position="28"/>
    </location>
</feature>
<comment type="function">
    <text evidence="7">Provides the (R)-glutamate required for cell wall biosynthesis.</text>
</comment>
<feature type="binding site" evidence="7">
    <location>
        <begin position="107"/>
        <end position="108"/>
    </location>
    <ligand>
        <name>substrate</name>
    </ligand>
</feature>
<name>A0ABV3Y3M0_9ACTN</name>
<dbReference type="Pfam" id="PF01177">
    <property type="entry name" value="Asp_Glu_race"/>
    <property type="match status" value="1"/>
</dbReference>
<feature type="binding site" evidence="7">
    <location>
        <begin position="214"/>
        <end position="215"/>
    </location>
    <ligand>
        <name>substrate</name>
    </ligand>
</feature>
<dbReference type="EC" id="5.1.1.3" evidence="2 7"/>
<evidence type="ECO:0000256" key="7">
    <source>
        <dbReference type="HAMAP-Rule" id="MF_00258"/>
    </source>
</evidence>
<dbReference type="SUPFAM" id="SSF53681">
    <property type="entry name" value="Aspartate/glutamate racemase"/>
    <property type="match status" value="2"/>
</dbReference>
<comment type="similarity">
    <text evidence="7">Belongs to the aspartate/glutamate racemases family.</text>
</comment>
<reference evidence="9 10" key="1">
    <citation type="submission" date="2024-07" db="EMBL/GenBank/DDBJ databases">
        <title>Draft Genome Sequence of Ferrimicrobium acidiphilum Strain YE2023, Isolated from a Pulp of Bioleach Reactor.</title>
        <authorList>
            <person name="Elkina Y.A."/>
            <person name="Bulaeva A.G."/>
            <person name="Beletsky A.V."/>
            <person name="Mardanov A.V."/>
        </authorList>
    </citation>
    <scope>NUCLEOTIDE SEQUENCE [LARGE SCALE GENOMIC DNA]</scope>
    <source>
        <strain evidence="9 10">YE2023</strain>
    </source>
</reference>
<dbReference type="InterPro" id="IPR015942">
    <property type="entry name" value="Asp/Glu/hydantoin_racemase"/>
</dbReference>
<dbReference type="Proteomes" id="UP001560267">
    <property type="component" value="Unassembled WGS sequence"/>
</dbReference>
<dbReference type="InterPro" id="IPR001920">
    <property type="entry name" value="Asp/Glu_race"/>
</dbReference>
<dbReference type="PANTHER" id="PTHR21198">
    <property type="entry name" value="GLUTAMATE RACEMASE"/>
    <property type="match status" value="1"/>
</dbReference>
<proteinExistence type="inferred from homology"/>
<keyword evidence="5 7" id="KW-0413">Isomerase</keyword>